<dbReference type="GO" id="GO:0006508">
    <property type="term" value="P:proteolysis"/>
    <property type="evidence" value="ECO:0007669"/>
    <property type="project" value="UniProtKB-KW"/>
</dbReference>
<evidence type="ECO:0008006" key="13">
    <source>
        <dbReference type="Google" id="ProtNLM"/>
    </source>
</evidence>
<dbReference type="Gene3D" id="3.10.350.10">
    <property type="entry name" value="LysM domain"/>
    <property type="match status" value="3"/>
</dbReference>
<feature type="domain" description="NlpC/P60" evidence="10">
    <location>
        <begin position="223"/>
        <end position="337"/>
    </location>
</feature>
<evidence type="ECO:0000256" key="1">
    <source>
        <dbReference type="ARBA" id="ARBA00007074"/>
    </source>
</evidence>
<organism evidence="11 12">
    <name type="scientific">Jeotgalibacillus malaysiensis</name>
    <dbReference type="NCBI Taxonomy" id="1508404"/>
    <lineage>
        <taxon>Bacteria</taxon>
        <taxon>Bacillati</taxon>
        <taxon>Bacillota</taxon>
        <taxon>Bacilli</taxon>
        <taxon>Bacillales</taxon>
        <taxon>Caryophanaceae</taxon>
        <taxon>Jeotgalibacillus</taxon>
    </lineage>
</organism>
<dbReference type="SUPFAM" id="SSF54106">
    <property type="entry name" value="LysM domain"/>
    <property type="match status" value="3"/>
</dbReference>
<dbReference type="BioCyc" id="JESP1508404:G14D9-12176-MONOMER"/>
<dbReference type="InterPro" id="IPR018392">
    <property type="entry name" value="LysM"/>
</dbReference>
<evidence type="ECO:0000256" key="5">
    <source>
        <dbReference type="ARBA" id="ARBA00022801"/>
    </source>
</evidence>
<comment type="similarity">
    <text evidence="1">Belongs to the peptidase C40 family.</text>
</comment>
<evidence type="ECO:0000256" key="4">
    <source>
        <dbReference type="ARBA" id="ARBA00022737"/>
    </source>
</evidence>
<dbReference type="STRING" id="1508404.JMA_28950"/>
<keyword evidence="4" id="KW-0677">Repeat</keyword>
<dbReference type="EMBL" id="CP009416">
    <property type="protein sequence ID" value="AJD92212.1"/>
    <property type="molecule type" value="Genomic_DNA"/>
</dbReference>
<dbReference type="GO" id="GO:0008234">
    <property type="term" value="F:cysteine-type peptidase activity"/>
    <property type="evidence" value="ECO:0007669"/>
    <property type="project" value="UniProtKB-KW"/>
</dbReference>
<dbReference type="SUPFAM" id="SSF54001">
    <property type="entry name" value="Cysteine proteinases"/>
    <property type="match status" value="1"/>
</dbReference>
<proteinExistence type="inferred from homology"/>
<evidence type="ECO:0000259" key="9">
    <source>
        <dbReference type="PROSITE" id="PS51782"/>
    </source>
</evidence>
<dbReference type="PANTHER" id="PTHR47053:SF1">
    <property type="entry name" value="MUREIN DD-ENDOPEPTIDASE MEPH-RELATED"/>
    <property type="match status" value="1"/>
</dbReference>
<evidence type="ECO:0000313" key="11">
    <source>
        <dbReference type="EMBL" id="AJD92212.1"/>
    </source>
</evidence>
<feature type="region of interest" description="Disordered" evidence="7">
    <location>
        <begin position="204"/>
        <end position="227"/>
    </location>
</feature>
<dbReference type="Pfam" id="PF01476">
    <property type="entry name" value="LysM"/>
    <property type="match status" value="3"/>
</dbReference>
<evidence type="ECO:0000256" key="6">
    <source>
        <dbReference type="ARBA" id="ARBA00022807"/>
    </source>
</evidence>
<dbReference type="Gene3D" id="3.90.1720.10">
    <property type="entry name" value="endopeptidase domain like (from Nostoc punctiforme)"/>
    <property type="match status" value="1"/>
</dbReference>
<feature type="region of interest" description="Disordered" evidence="7">
    <location>
        <begin position="137"/>
        <end position="156"/>
    </location>
</feature>
<evidence type="ECO:0000256" key="2">
    <source>
        <dbReference type="ARBA" id="ARBA00022670"/>
    </source>
</evidence>
<feature type="domain" description="LysM" evidence="9">
    <location>
        <begin position="157"/>
        <end position="200"/>
    </location>
</feature>
<dbReference type="InterPro" id="IPR051202">
    <property type="entry name" value="Peptidase_C40"/>
</dbReference>
<dbReference type="InterPro" id="IPR038765">
    <property type="entry name" value="Papain-like_cys_pep_sf"/>
</dbReference>
<feature type="signal peptide" evidence="8">
    <location>
        <begin position="1"/>
        <end position="27"/>
    </location>
</feature>
<protein>
    <recommendedName>
        <fullName evidence="13">Peptidoglycan hydrolase</fullName>
    </recommendedName>
</protein>
<dbReference type="OrthoDB" id="9813368at2"/>
<dbReference type="Proteomes" id="UP000031449">
    <property type="component" value="Chromosome"/>
</dbReference>
<dbReference type="AlphaFoldDB" id="A0A0B5AU07"/>
<dbReference type="PANTHER" id="PTHR47053">
    <property type="entry name" value="MUREIN DD-ENDOPEPTIDASE MEPH-RELATED"/>
    <property type="match status" value="1"/>
</dbReference>
<dbReference type="KEGG" id="jeo:JMA_28950"/>
<dbReference type="InterPro" id="IPR000064">
    <property type="entry name" value="NLP_P60_dom"/>
</dbReference>
<gene>
    <name evidence="11" type="ORF">JMA_28950</name>
</gene>
<sequence>MKKWARTAVATTAIAATISGLGSQALASTYKVSSGDSLWKIAIEHQTSVNHIKQLNSLTSDMIFPNQVLKVSGSSSSSSNTGSTTSVSASSYVVKSGDTLSGIAAKTGTSLSSIRSLNNITSHLIYPGQTLKLEGTVHTGSSNVSSSSSSSASVSTSTYTVKSGDSLSRIAANHGISLSQLMNLNGLSGHLIFPGQTLKVTGTASNVSSGPVQTSTQATSTSTSSSSGVIQRAKAQIGKPYVWGGASPSGFDCSGFISYVFNTSRTSAAGYYSRSSHVSSPQVGDLVFFKNTYKAGISHVGIYVGGNQFIHAGNNGVEVTSLSNPYWSSKFDSYRSF</sequence>
<keyword evidence="12" id="KW-1185">Reference proteome</keyword>
<dbReference type="PROSITE" id="PS51935">
    <property type="entry name" value="NLPC_P60"/>
    <property type="match status" value="1"/>
</dbReference>
<evidence type="ECO:0000313" key="12">
    <source>
        <dbReference type="Proteomes" id="UP000031449"/>
    </source>
</evidence>
<dbReference type="HOGENOM" id="CLU_016043_1_1_9"/>
<feature type="domain" description="LysM" evidence="9">
    <location>
        <begin position="90"/>
        <end position="133"/>
    </location>
</feature>
<name>A0A0B5AU07_9BACL</name>
<reference evidence="11 12" key="1">
    <citation type="submission" date="2014-08" db="EMBL/GenBank/DDBJ databases">
        <title>Complete genome of a marine bacteria Jeotgalibacillus malaysiensis.</title>
        <authorList>
            <person name="Yaakop A.S."/>
            <person name="Chan K.-G."/>
            <person name="Goh K.M."/>
        </authorList>
    </citation>
    <scope>NUCLEOTIDE SEQUENCE [LARGE SCALE GENOMIC DNA]</scope>
    <source>
        <strain evidence="11 12">D5</strain>
    </source>
</reference>
<dbReference type="SMART" id="SM00257">
    <property type="entry name" value="LysM"/>
    <property type="match status" value="3"/>
</dbReference>
<evidence type="ECO:0000256" key="8">
    <source>
        <dbReference type="SAM" id="SignalP"/>
    </source>
</evidence>
<feature type="domain" description="LysM" evidence="9">
    <location>
        <begin position="28"/>
        <end position="71"/>
    </location>
</feature>
<accession>A0A0B5AU07</accession>
<feature type="compositionally biased region" description="Low complexity" evidence="7">
    <location>
        <begin position="213"/>
        <end position="227"/>
    </location>
</feature>
<dbReference type="InterPro" id="IPR036779">
    <property type="entry name" value="LysM_dom_sf"/>
</dbReference>
<feature type="chain" id="PRO_5002113424" description="Peptidoglycan hydrolase" evidence="8">
    <location>
        <begin position="28"/>
        <end position="337"/>
    </location>
</feature>
<dbReference type="PROSITE" id="PS51782">
    <property type="entry name" value="LYSM"/>
    <property type="match status" value="3"/>
</dbReference>
<evidence type="ECO:0000256" key="3">
    <source>
        <dbReference type="ARBA" id="ARBA00022729"/>
    </source>
</evidence>
<keyword evidence="6" id="KW-0788">Thiol protease</keyword>
<keyword evidence="2" id="KW-0645">Protease</keyword>
<dbReference type="CDD" id="cd00118">
    <property type="entry name" value="LysM"/>
    <property type="match status" value="3"/>
</dbReference>
<evidence type="ECO:0000256" key="7">
    <source>
        <dbReference type="SAM" id="MobiDB-lite"/>
    </source>
</evidence>
<keyword evidence="3 8" id="KW-0732">Signal</keyword>
<evidence type="ECO:0000259" key="10">
    <source>
        <dbReference type="PROSITE" id="PS51935"/>
    </source>
</evidence>
<keyword evidence="5" id="KW-0378">Hydrolase</keyword>
<dbReference type="Pfam" id="PF00877">
    <property type="entry name" value="NLPC_P60"/>
    <property type="match status" value="1"/>
</dbReference>